<evidence type="ECO:0000313" key="3">
    <source>
        <dbReference type="EMBL" id="MBB6073138.1"/>
    </source>
</evidence>
<keyword evidence="4" id="KW-1185">Reference proteome</keyword>
<feature type="region of interest" description="Disordered" evidence="1">
    <location>
        <begin position="1"/>
        <end position="26"/>
    </location>
</feature>
<feature type="transmembrane region" description="Helical" evidence="2">
    <location>
        <begin position="73"/>
        <end position="95"/>
    </location>
</feature>
<protein>
    <submittedName>
        <fullName evidence="3">Uncharacterized protein</fullName>
    </submittedName>
</protein>
<organism evidence="3 4">
    <name type="scientific">Longimicrobium terrae</name>
    <dbReference type="NCBI Taxonomy" id="1639882"/>
    <lineage>
        <taxon>Bacteria</taxon>
        <taxon>Pseudomonadati</taxon>
        <taxon>Gemmatimonadota</taxon>
        <taxon>Longimicrobiia</taxon>
        <taxon>Longimicrobiales</taxon>
        <taxon>Longimicrobiaceae</taxon>
        <taxon>Longimicrobium</taxon>
    </lineage>
</organism>
<sequence>MQTPTPDAASGHPAAPSFPESSPHEPQVRPWELELLISGAVVFSLLQLPGWVDGQYYRTRVHADGGTFLGAMMLYVYIKVALYTLIIFFLTHLAARGYWVGLIGLESVYPRGINWDNTTYGPVSTELYRRWMGRIQSQIDAADRFCSVLFPLAFSLVSLCLYSLLVMGLLAGVAYLASKGMGVPAAFAPVFLGVGALLAVLPAMLLLLDRRYGPAAKPDGPAHRGLRGLAAAVYYLSAMPAVGVMFITLYSNARRGMRRPMLMAGVGLLFAYVFAHDVMIGYGLLRVGGSPFYPDEAGEMAVTGAFYADQRVPGEVRERAPFIQSEVIEGPYVRLFIPYVPMLHGESLPEQCPGVRPVNEGGVRIGRAVPVEPGRTGALLACWTRLQPVALNGKPIAPAFRFATDPETGIRGIVAHIPVQGLPAGQNLLTVARAPRTAESRRRRPEKPEPSYIWFWL</sequence>
<reference evidence="3 4" key="1">
    <citation type="submission" date="2020-08" db="EMBL/GenBank/DDBJ databases">
        <title>Genomic Encyclopedia of Type Strains, Phase IV (KMG-IV): sequencing the most valuable type-strain genomes for metagenomic binning, comparative biology and taxonomic classification.</title>
        <authorList>
            <person name="Goeker M."/>
        </authorList>
    </citation>
    <scope>NUCLEOTIDE SEQUENCE [LARGE SCALE GENOMIC DNA]</scope>
    <source>
        <strain evidence="3 4">DSM 29007</strain>
    </source>
</reference>
<dbReference type="RefSeq" id="WP_170035090.1">
    <property type="nucleotide sequence ID" value="NZ_JABDTL010000001.1"/>
</dbReference>
<keyword evidence="2" id="KW-0472">Membrane</keyword>
<dbReference type="Proteomes" id="UP000582837">
    <property type="component" value="Unassembled WGS sequence"/>
</dbReference>
<dbReference type="AlphaFoldDB" id="A0A841H587"/>
<proteinExistence type="predicted"/>
<keyword evidence="2" id="KW-0812">Transmembrane</keyword>
<gene>
    <name evidence="3" type="ORF">HNQ61_004805</name>
</gene>
<evidence type="ECO:0000313" key="4">
    <source>
        <dbReference type="Proteomes" id="UP000582837"/>
    </source>
</evidence>
<feature type="transmembrane region" description="Helical" evidence="2">
    <location>
        <begin position="152"/>
        <end position="178"/>
    </location>
</feature>
<name>A0A841H587_9BACT</name>
<feature type="transmembrane region" description="Helical" evidence="2">
    <location>
        <begin position="228"/>
        <end position="250"/>
    </location>
</feature>
<keyword evidence="2" id="KW-1133">Transmembrane helix</keyword>
<evidence type="ECO:0000256" key="1">
    <source>
        <dbReference type="SAM" id="MobiDB-lite"/>
    </source>
</evidence>
<evidence type="ECO:0000256" key="2">
    <source>
        <dbReference type="SAM" id="Phobius"/>
    </source>
</evidence>
<feature type="transmembrane region" description="Helical" evidence="2">
    <location>
        <begin position="262"/>
        <end position="285"/>
    </location>
</feature>
<dbReference type="EMBL" id="JACHIA010000021">
    <property type="protein sequence ID" value="MBB6073138.1"/>
    <property type="molecule type" value="Genomic_DNA"/>
</dbReference>
<accession>A0A841H587</accession>
<feature type="transmembrane region" description="Helical" evidence="2">
    <location>
        <begin position="185"/>
        <end position="208"/>
    </location>
</feature>
<comment type="caution">
    <text evidence="3">The sequence shown here is derived from an EMBL/GenBank/DDBJ whole genome shotgun (WGS) entry which is preliminary data.</text>
</comment>